<organism evidence="2 3">
    <name type="scientific">Peronospora matthiolae</name>
    <dbReference type="NCBI Taxonomy" id="2874970"/>
    <lineage>
        <taxon>Eukaryota</taxon>
        <taxon>Sar</taxon>
        <taxon>Stramenopiles</taxon>
        <taxon>Oomycota</taxon>
        <taxon>Peronosporomycetes</taxon>
        <taxon>Peronosporales</taxon>
        <taxon>Peronosporaceae</taxon>
        <taxon>Peronospora</taxon>
    </lineage>
</organism>
<evidence type="ECO:0000256" key="1">
    <source>
        <dbReference type="SAM" id="MobiDB-lite"/>
    </source>
</evidence>
<feature type="region of interest" description="Disordered" evidence="1">
    <location>
        <begin position="1"/>
        <end position="22"/>
    </location>
</feature>
<evidence type="ECO:0008006" key="4">
    <source>
        <dbReference type="Google" id="ProtNLM"/>
    </source>
</evidence>
<evidence type="ECO:0000313" key="2">
    <source>
        <dbReference type="EMBL" id="CAK7919989.1"/>
    </source>
</evidence>
<accession>A0AAV1TJW0</accession>
<reference evidence="2" key="1">
    <citation type="submission" date="2024-01" db="EMBL/GenBank/DDBJ databases">
        <authorList>
            <person name="Webb A."/>
        </authorList>
    </citation>
    <scope>NUCLEOTIDE SEQUENCE</scope>
    <source>
        <strain evidence="2">Pm1</strain>
    </source>
</reference>
<gene>
    <name evidence="2" type="ORF">PM001_LOCUS6374</name>
</gene>
<protein>
    <recommendedName>
        <fullName evidence="4">Ribosomal protein S14</fullName>
    </recommendedName>
</protein>
<comment type="caution">
    <text evidence="2">The sequence shown here is derived from an EMBL/GenBank/DDBJ whole genome shotgun (WGS) entry which is preliminary data.</text>
</comment>
<feature type="compositionally biased region" description="Basic and acidic residues" evidence="1">
    <location>
        <begin position="1"/>
        <end position="12"/>
    </location>
</feature>
<dbReference type="EMBL" id="CAKLBY020000051">
    <property type="protein sequence ID" value="CAK7919989.1"/>
    <property type="molecule type" value="Genomic_DNA"/>
</dbReference>
<proteinExistence type="predicted"/>
<evidence type="ECO:0000313" key="3">
    <source>
        <dbReference type="Proteomes" id="UP001162060"/>
    </source>
</evidence>
<sequence>MQVQVKNKDVDPKSGLSAKRRRRSYWAKIKNCGPLHQLSHVRNGCFEVERGVSNVIKGCMPKWSFY</sequence>
<dbReference type="Proteomes" id="UP001162060">
    <property type="component" value="Unassembled WGS sequence"/>
</dbReference>
<name>A0AAV1TJW0_9STRA</name>
<dbReference type="AlphaFoldDB" id="A0AAV1TJW0"/>